<dbReference type="EC" id="2.3.1.225" evidence="7"/>
<evidence type="ECO:0000256" key="5">
    <source>
        <dbReference type="ARBA" id="ARBA00023136"/>
    </source>
</evidence>
<sequence length="55" mass="6297">HCRLCNHCVLAIDHHCLFLMCCVGYKNHRAFVVFMSLVLLSQMLFVRAAVTCKSL</sequence>
<dbReference type="PANTHER" id="PTHR12246">
    <property type="entry name" value="PALMITOYLTRANSFERASE ZDHHC16"/>
    <property type="match status" value="1"/>
</dbReference>
<evidence type="ECO:0000313" key="9">
    <source>
        <dbReference type="EMBL" id="EDO42169.1"/>
    </source>
</evidence>
<evidence type="ECO:0000256" key="6">
    <source>
        <dbReference type="ARBA" id="ARBA00023315"/>
    </source>
</evidence>
<evidence type="ECO:0000256" key="1">
    <source>
        <dbReference type="ARBA" id="ARBA00004141"/>
    </source>
</evidence>
<proteinExistence type="inferred from homology"/>
<feature type="non-terminal residue" evidence="9">
    <location>
        <position position="1"/>
    </location>
</feature>
<dbReference type="Pfam" id="PF01529">
    <property type="entry name" value="DHHC"/>
    <property type="match status" value="1"/>
</dbReference>
<keyword evidence="3 7" id="KW-0812">Transmembrane</keyword>
<protein>
    <recommendedName>
        <fullName evidence="7">Palmitoyltransferase</fullName>
        <ecNumber evidence="7">2.3.1.225</ecNumber>
    </recommendedName>
</protein>
<keyword evidence="2 7" id="KW-0808">Transferase</keyword>
<comment type="caution">
    <text evidence="7">Lacks conserved residue(s) required for the propagation of feature annotation.</text>
</comment>
<evidence type="ECO:0000256" key="7">
    <source>
        <dbReference type="RuleBase" id="RU079119"/>
    </source>
</evidence>
<dbReference type="GO" id="GO:0019706">
    <property type="term" value="F:protein-cysteine S-palmitoyltransferase activity"/>
    <property type="evidence" value="ECO:0007669"/>
    <property type="project" value="UniProtKB-EC"/>
</dbReference>
<dbReference type="InParanoid" id="A7S236"/>
<dbReference type="HOGENOM" id="CLU_3038413_0_0_1"/>
<keyword evidence="10" id="KW-1185">Reference proteome</keyword>
<evidence type="ECO:0000313" key="10">
    <source>
        <dbReference type="Proteomes" id="UP000001593"/>
    </source>
</evidence>
<evidence type="ECO:0000256" key="4">
    <source>
        <dbReference type="ARBA" id="ARBA00022989"/>
    </source>
</evidence>
<feature type="domain" description="Palmitoyltransferase DHHC" evidence="8">
    <location>
        <begin position="1"/>
        <end position="51"/>
    </location>
</feature>
<dbReference type="AlphaFoldDB" id="A7S236"/>
<gene>
    <name evidence="9" type="ORF">NEMVEDRAFT_v1g101495</name>
</gene>
<keyword evidence="6 7" id="KW-0012">Acyltransferase</keyword>
<dbReference type="GO" id="GO:0016020">
    <property type="term" value="C:membrane"/>
    <property type="evidence" value="ECO:0007669"/>
    <property type="project" value="UniProtKB-SubCell"/>
</dbReference>
<evidence type="ECO:0000256" key="2">
    <source>
        <dbReference type="ARBA" id="ARBA00022679"/>
    </source>
</evidence>
<evidence type="ECO:0000259" key="8">
    <source>
        <dbReference type="Pfam" id="PF01529"/>
    </source>
</evidence>
<dbReference type="PhylomeDB" id="A7S236"/>
<keyword evidence="4 7" id="KW-1133">Transmembrane helix</keyword>
<dbReference type="EMBL" id="DS469567">
    <property type="protein sequence ID" value="EDO42169.1"/>
    <property type="molecule type" value="Genomic_DNA"/>
</dbReference>
<accession>A7S236</accession>
<organism evidence="9 10">
    <name type="scientific">Nematostella vectensis</name>
    <name type="common">Starlet sea anemone</name>
    <dbReference type="NCBI Taxonomy" id="45351"/>
    <lineage>
        <taxon>Eukaryota</taxon>
        <taxon>Metazoa</taxon>
        <taxon>Cnidaria</taxon>
        <taxon>Anthozoa</taxon>
        <taxon>Hexacorallia</taxon>
        <taxon>Actiniaria</taxon>
        <taxon>Edwardsiidae</taxon>
        <taxon>Nematostella</taxon>
    </lineage>
</organism>
<comment type="subcellular location">
    <subcellularLocation>
        <location evidence="1">Membrane</location>
        <topology evidence="1">Multi-pass membrane protein</topology>
    </subcellularLocation>
</comment>
<comment type="domain">
    <text evidence="7">The DHHC domain is required for palmitoyltransferase activity.</text>
</comment>
<comment type="catalytic activity">
    <reaction evidence="7">
        <text>L-cysteinyl-[protein] + hexadecanoyl-CoA = S-hexadecanoyl-L-cysteinyl-[protein] + CoA</text>
        <dbReference type="Rhea" id="RHEA:36683"/>
        <dbReference type="Rhea" id="RHEA-COMP:10131"/>
        <dbReference type="Rhea" id="RHEA-COMP:11032"/>
        <dbReference type="ChEBI" id="CHEBI:29950"/>
        <dbReference type="ChEBI" id="CHEBI:57287"/>
        <dbReference type="ChEBI" id="CHEBI:57379"/>
        <dbReference type="ChEBI" id="CHEBI:74151"/>
        <dbReference type="EC" id="2.3.1.225"/>
    </reaction>
</comment>
<dbReference type="InterPro" id="IPR001594">
    <property type="entry name" value="Palmitoyltrfase_DHHC"/>
</dbReference>
<name>A7S236_NEMVE</name>
<feature type="transmembrane region" description="Helical" evidence="7">
    <location>
        <begin position="30"/>
        <end position="50"/>
    </location>
</feature>
<evidence type="ECO:0000256" key="3">
    <source>
        <dbReference type="ARBA" id="ARBA00022692"/>
    </source>
</evidence>
<dbReference type="InterPro" id="IPR039859">
    <property type="entry name" value="PFA4/ZDH16/20/ERF2-like"/>
</dbReference>
<dbReference type="Proteomes" id="UP000001593">
    <property type="component" value="Unassembled WGS sequence"/>
</dbReference>
<dbReference type="PROSITE" id="PS50216">
    <property type="entry name" value="DHHC"/>
    <property type="match status" value="1"/>
</dbReference>
<reference evidence="9 10" key="1">
    <citation type="journal article" date="2007" name="Science">
        <title>Sea anemone genome reveals ancestral eumetazoan gene repertoire and genomic organization.</title>
        <authorList>
            <person name="Putnam N.H."/>
            <person name="Srivastava M."/>
            <person name="Hellsten U."/>
            <person name="Dirks B."/>
            <person name="Chapman J."/>
            <person name="Salamov A."/>
            <person name="Terry A."/>
            <person name="Shapiro H."/>
            <person name="Lindquist E."/>
            <person name="Kapitonov V.V."/>
            <person name="Jurka J."/>
            <person name="Genikhovich G."/>
            <person name="Grigoriev I.V."/>
            <person name="Lucas S.M."/>
            <person name="Steele R.E."/>
            <person name="Finnerty J.R."/>
            <person name="Technau U."/>
            <person name="Martindale M.Q."/>
            <person name="Rokhsar D.S."/>
        </authorList>
    </citation>
    <scope>NUCLEOTIDE SEQUENCE [LARGE SCALE GENOMIC DNA]</scope>
    <source>
        <strain evidence="10">CH2 X CH6</strain>
    </source>
</reference>
<comment type="similarity">
    <text evidence="7">Belongs to the DHHC palmitoyltransferase family.</text>
</comment>
<keyword evidence="5 7" id="KW-0472">Membrane</keyword>